<dbReference type="PANTHER" id="PTHR46534">
    <property type="entry name" value="IGGFC_BINDING DOMAIN-CONTAINING PROTEIN"/>
    <property type="match status" value="1"/>
</dbReference>
<name>A0ABS6SFZ2_9SPHN</name>
<proteinExistence type="predicted"/>
<dbReference type="PANTHER" id="PTHR46534:SF1">
    <property type="entry name" value="IGGFC-BINDING PROTEIN N-TERMINAL DOMAIN-CONTAINING PROTEIN"/>
    <property type="match status" value="1"/>
</dbReference>
<evidence type="ECO:0000313" key="6">
    <source>
        <dbReference type="Proteomes" id="UP000722336"/>
    </source>
</evidence>
<keyword evidence="2" id="KW-0732">Signal</keyword>
<dbReference type="InterPro" id="IPR024038">
    <property type="entry name" value="MYXO-CTERM"/>
</dbReference>
<keyword evidence="1" id="KW-1133">Transmembrane helix</keyword>
<dbReference type="InterPro" id="IPR013424">
    <property type="entry name" value="Ice-binding_C"/>
</dbReference>
<feature type="chain" id="PRO_5045051972" evidence="2">
    <location>
        <begin position="22"/>
        <end position="449"/>
    </location>
</feature>
<dbReference type="Pfam" id="PF17517">
    <property type="entry name" value="IgGFc_binding"/>
    <property type="match status" value="1"/>
</dbReference>
<dbReference type="NCBIfam" id="TIGR02595">
    <property type="entry name" value="PEP_CTERM"/>
    <property type="match status" value="1"/>
</dbReference>
<dbReference type="Proteomes" id="UP000722336">
    <property type="component" value="Unassembled WGS sequence"/>
</dbReference>
<dbReference type="RefSeq" id="WP_218445509.1">
    <property type="nucleotide sequence ID" value="NZ_JAGSPA010000002.1"/>
</dbReference>
<feature type="domain" description="Ice-binding protein C-terminal" evidence="3">
    <location>
        <begin position="423"/>
        <end position="445"/>
    </location>
</feature>
<comment type="caution">
    <text evidence="5">The sequence shown here is derived from an EMBL/GenBank/DDBJ whole genome shotgun (WGS) entry which is preliminary data.</text>
</comment>
<protein>
    <submittedName>
        <fullName evidence="5">IgGFc-binding protein</fullName>
    </submittedName>
</protein>
<dbReference type="InterPro" id="IPR035234">
    <property type="entry name" value="IgGFc-bd_N"/>
</dbReference>
<dbReference type="Pfam" id="PF07589">
    <property type="entry name" value="PEP-CTERM"/>
    <property type="match status" value="1"/>
</dbReference>
<evidence type="ECO:0000256" key="2">
    <source>
        <dbReference type="SAM" id="SignalP"/>
    </source>
</evidence>
<feature type="transmembrane region" description="Helical" evidence="1">
    <location>
        <begin position="424"/>
        <end position="442"/>
    </location>
</feature>
<evidence type="ECO:0000259" key="4">
    <source>
        <dbReference type="Pfam" id="PF17517"/>
    </source>
</evidence>
<evidence type="ECO:0000313" key="5">
    <source>
        <dbReference type="EMBL" id="MBV7256772.1"/>
    </source>
</evidence>
<dbReference type="NCBIfam" id="TIGR03901">
    <property type="entry name" value="MYXO-CTERM"/>
    <property type="match status" value="1"/>
</dbReference>
<gene>
    <name evidence="5" type="ORF">KCG44_08230</name>
</gene>
<dbReference type="EMBL" id="JAGSPA010000002">
    <property type="protein sequence ID" value="MBV7256772.1"/>
    <property type="molecule type" value="Genomic_DNA"/>
</dbReference>
<sequence length="449" mass="46091">MKAKILAAAAAGLLGSTTTNAAALYFDFNSNFHSPNASVFLFGASGQMATITNNAGFSENVVLNGDGFFNQFLPNQYQQSGTGVRNTGFQISSADPLAAYFVNRASATTDMAYILERGSLGTDYVIASQGGSIGEGSQVMIQAVEDNTTITFTPKGGAPIVQTLQAGETYKYTGGSTDLTGSFVSSDKDVAVSSGHECAQVPVGRVACDLLIEQMIPTDRLSNEYYVAASDAAGGAVGEDLVRVIATVDNTQVSVNGVVVATLDAGEVHEFSQSGNSGSRVTATADVAVAQYLIGTGRSGQLTDPAFSMVPGADSWLAEYRLATPDGAQAFNENYASIVIGLADLNSLMLDGVAVDVSGFTAIGMSGFARGVVDLPLGLFDLTADSEFLVMLGGGAQADSYFTYGGATFAPGISPPPPPPPGDVPAPGAIGLLGLGLLGLGLRRRRKMA</sequence>
<evidence type="ECO:0000256" key="1">
    <source>
        <dbReference type="SAM" id="Phobius"/>
    </source>
</evidence>
<keyword evidence="1" id="KW-0812">Transmembrane</keyword>
<keyword evidence="6" id="KW-1185">Reference proteome</keyword>
<accession>A0ABS6SFZ2</accession>
<feature type="domain" description="IgGFc-binding protein N-terminal" evidence="4">
    <location>
        <begin position="114"/>
        <end position="393"/>
    </location>
</feature>
<organism evidence="5 6">
    <name type="scientific">Pacificimonas pallii</name>
    <dbReference type="NCBI Taxonomy" id="2827236"/>
    <lineage>
        <taxon>Bacteria</taxon>
        <taxon>Pseudomonadati</taxon>
        <taxon>Pseudomonadota</taxon>
        <taxon>Alphaproteobacteria</taxon>
        <taxon>Sphingomonadales</taxon>
        <taxon>Sphingosinicellaceae</taxon>
        <taxon>Pacificimonas</taxon>
    </lineage>
</organism>
<feature type="signal peptide" evidence="2">
    <location>
        <begin position="1"/>
        <end position="21"/>
    </location>
</feature>
<evidence type="ECO:0000259" key="3">
    <source>
        <dbReference type="Pfam" id="PF07589"/>
    </source>
</evidence>
<reference evidence="5 6" key="1">
    <citation type="submission" date="2021-04" db="EMBL/GenBank/DDBJ databases">
        <authorList>
            <person name="Pira H."/>
            <person name="Risdian C."/>
            <person name="Wink J."/>
        </authorList>
    </citation>
    <scope>NUCLEOTIDE SEQUENCE [LARGE SCALE GENOMIC DNA]</scope>
    <source>
        <strain evidence="5 6">WHA3</strain>
    </source>
</reference>
<keyword evidence="1" id="KW-0472">Membrane</keyword>